<dbReference type="Pfam" id="PF01032">
    <property type="entry name" value="FecCD"/>
    <property type="match status" value="1"/>
</dbReference>
<gene>
    <name evidence="13" type="ORF">DK846_10365</name>
</gene>
<dbReference type="InterPro" id="IPR000522">
    <property type="entry name" value="ABC_transptr_permease_BtuC"/>
</dbReference>
<dbReference type="SUPFAM" id="SSF81345">
    <property type="entry name" value="ABC transporter involved in vitamin B12 uptake, BtuC"/>
    <property type="match status" value="1"/>
</dbReference>
<dbReference type="AlphaFoldDB" id="A0A2V2N7L6"/>
<dbReference type="OrthoDB" id="57034at2157"/>
<feature type="transmembrane region" description="Helical" evidence="12">
    <location>
        <begin position="38"/>
        <end position="59"/>
    </location>
</feature>
<dbReference type="Proteomes" id="UP000245657">
    <property type="component" value="Unassembled WGS sequence"/>
</dbReference>
<dbReference type="CDD" id="cd06550">
    <property type="entry name" value="TM_ABC_iron-siderophores_like"/>
    <property type="match status" value="1"/>
</dbReference>
<keyword evidence="3" id="KW-0813">Transport</keyword>
<sequence>MDNSNDNHPIDTEPSSRESIRNNVSNEEINKITKKRRLVLPLIVILYILPFFIIIWSLFIGRFEVEPGNVLKILFSPIIPMEHTWSSAEETIIFQVRLPRIIAAVLVGASLSMAGASYQGLFKNPLVSPDILGVSSGAGFGAACAILLSLSTYYIQVSAFIGGITAVITTYLLSRLYKTGQVLVLVLSGVIVSSFFSALLSITKYVADPYEKLPTIVFWLMGSLSSARYIDIMSIAPAMFLGGLILMLIRWRINLLSLGPDEARTLGIDIKQITRIIVLCATLLTAAAVCISGIIGWVGLVVPHLARMITGPDYSKLLPMTIVMGASYLLVMDDISRTLISTEIPLGILTALIGAPFFAFLLWRRKTGWV</sequence>
<evidence type="ECO:0000256" key="12">
    <source>
        <dbReference type="SAM" id="Phobius"/>
    </source>
</evidence>
<dbReference type="GeneID" id="97547116"/>
<feature type="transmembrane region" description="Helical" evidence="12">
    <location>
        <begin position="344"/>
        <end position="363"/>
    </location>
</feature>
<comment type="subcellular location">
    <subcellularLocation>
        <location evidence="1">Cell membrane</location>
        <topology evidence="1">Multi-pass membrane protein</topology>
    </subcellularLocation>
</comment>
<feature type="region of interest" description="Disordered" evidence="11">
    <location>
        <begin position="1"/>
        <end position="22"/>
    </location>
</feature>
<evidence type="ECO:0000256" key="5">
    <source>
        <dbReference type="ARBA" id="ARBA00022692"/>
    </source>
</evidence>
<protein>
    <recommendedName>
        <fullName evidence="10">Cobalamin import system permease protein BtuC</fullName>
    </recommendedName>
</protein>
<evidence type="ECO:0000256" key="9">
    <source>
        <dbReference type="ARBA" id="ARBA00064420"/>
    </source>
</evidence>
<comment type="function">
    <text evidence="8">Required for corrinoid utilization. Probably part of the ABC transporter complex BtuCDF involved in cobalamin (vitamin B12) import. Probably involved in the translocation of the substrate across the membrane.</text>
</comment>
<accession>A0A2V2N7L6</accession>
<comment type="subunit">
    <text evidence="9">The complex is composed of two ATP-binding proteins (BtuD), two transmembrane proteins (BtuC) and a solute-binding protein (BtuF).</text>
</comment>
<evidence type="ECO:0000256" key="6">
    <source>
        <dbReference type="ARBA" id="ARBA00022989"/>
    </source>
</evidence>
<feature type="compositionally biased region" description="Basic and acidic residues" evidence="11">
    <location>
        <begin position="8"/>
        <end position="20"/>
    </location>
</feature>
<keyword evidence="4" id="KW-1003">Cell membrane</keyword>
<keyword evidence="14" id="KW-1185">Reference proteome</keyword>
<evidence type="ECO:0000256" key="3">
    <source>
        <dbReference type="ARBA" id="ARBA00022448"/>
    </source>
</evidence>
<feature type="transmembrane region" description="Helical" evidence="12">
    <location>
        <begin position="182"/>
        <end position="207"/>
    </location>
</feature>
<evidence type="ECO:0000313" key="13">
    <source>
        <dbReference type="EMBL" id="PWR71263.1"/>
    </source>
</evidence>
<evidence type="ECO:0000256" key="4">
    <source>
        <dbReference type="ARBA" id="ARBA00022475"/>
    </source>
</evidence>
<dbReference type="PANTHER" id="PTHR30472">
    <property type="entry name" value="FERRIC ENTEROBACTIN TRANSPORT SYSTEM PERMEASE PROTEIN"/>
    <property type="match status" value="1"/>
</dbReference>
<evidence type="ECO:0000313" key="14">
    <source>
        <dbReference type="Proteomes" id="UP000245657"/>
    </source>
</evidence>
<keyword evidence="7 12" id="KW-0472">Membrane</keyword>
<feature type="transmembrane region" description="Helical" evidence="12">
    <location>
        <begin position="276"/>
        <end position="302"/>
    </location>
</feature>
<dbReference type="GO" id="GO:0005886">
    <property type="term" value="C:plasma membrane"/>
    <property type="evidence" value="ECO:0007669"/>
    <property type="project" value="UniProtKB-SubCell"/>
</dbReference>
<dbReference type="PANTHER" id="PTHR30472:SF70">
    <property type="entry name" value="MOLYBDATE IMPORT SYSTEM PERMEASE PROTEIN MOLB"/>
    <property type="match status" value="1"/>
</dbReference>
<evidence type="ECO:0000256" key="1">
    <source>
        <dbReference type="ARBA" id="ARBA00004651"/>
    </source>
</evidence>
<evidence type="ECO:0000256" key="10">
    <source>
        <dbReference type="ARBA" id="ARBA00071366"/>
    </source>
</evidence>
<evidence type="ECO:0000256" key="7">
    <source>
        <dbReference type="ARBA" id="ARBA00023136"/>
    </source>
</evidence>
<reference evidence="13 14" key="1">
    <citation type="submission" date="2018-05" db="EMBL/GenBank/DDBJ databases">
        <title>Draft genome of Methanospirillum lacunae Ki8-1.</title>
        <authorList>
            <person name="Dueholm M.S."/>
            <person name="Nielsen P.H."/>
            <person name="Bakmann L.F."/>
            <person name="Otzen D.E."/>
        </authorList>
    </citation>
    <scope>NUCLEOTIDE SEQUENCE [LARGE SCALE GENOMIC DNA]</scope>
    <source>
        <strain evidence="13 14">Ki8-1</strain>
    </source>
</reference>
<dbReference type="FunFam" id="1.10.3470.10:FF:000001">
    <property type="entry name" value="Vitamin B12 ABC transporter permease BtuC"/>
    <property type="match status" value="1"/>
</dbReference>
<dbReference type="Gene3D" id="1.10.3470.10">
    <property type="entry name" value="ABC transporter involved in vitamin B12 uptake, BtuC"/>
    <property type="match status" value="1"/>
</dbReference>
<evidence type="ECO:0000256" key="11">
    <source>
        <dbReference type="SAM" id="MobiDB-lite"/>
    </source>
</evidence>
<feature type="transmembrane region" description="Helical" evidence="12">
    <location>
        <begin position="154"/>
        <end position="173"/>
    </location>
</feature>
<name>A0A2V2N7L6_9EURY</name>
<feature type="transmembrane region" description="Helical" evidence="12">
    <location>
        <begin position="130"/>
        <end position="148"/>
    </location>
</feature>
<organism evidence="13 14">
    <name type="scientific">Methanospirillum lacunae</name>
    <dbReference type="NCBI Taxonomy" id="668570"/>
    <lineage>
        <taxon>Archaea</taxon>
        <taxon>Methanobacteriati</taxon>
        <taxon>Methanobacteriota</taxon>
        <taxon>Stenosarchaea group</taxon>
        <taxon>Methanomicrobia</taxon>
        <taxon>Methanomicrobiales</taxon>
        <taxon>Methanospirillaceae</taxon>
        <taxon>Methanospirillum</taxon>
    </lineage>
</organism>
<evidence type="ECO:0000256" key="8">
    <source>
        <dbReference type="ARBA" id="ARBA00053891"/>
    </source>
</evidence>
<proteinExistence type="inferred from homology"/>
<keyword evidence="6 12" id="KW-1133">Transmembrane helix</keyword>
<evidence type="ECO:0000256" key="2">
    <source>
        <dbReference type="ARBA" id="ARBA00007935"/>
    </source>
</evidence>
<keyword evidence="5 12" id="KW-0812">Transmembrane</keyword>
<dbReference type="RefSeq" id="WP_109968881.1">
    <property type="nucleotide sequence ID" value="NZ_CP176093.1"/>
</dbReference>
<dbReference type="EMBL" id="QGMY01000008">
    <property type="protein sequence ID" value="PWR71263.1"/>
    <property type="molecule type" value="Genomic_DNA"/>
</dbReference>
<dbReference type="InterPro" id="IPR037294">
    <property type="entry name" value="ABC_BtuC-like"/>
</dbReference>
<comment type="caution">
    <text evidence="13">The sequence shown here is derived from an EMBL/GenBank/DDBJ whole genome shotgun (WGS) entry which is preliminary data.</text>
</comment>
<feature type="transmembrane region" description="Helical" evidence="12">
    <location>
        <begin position="227"/>
        <end position="249"/>
    </location>
</feature>
<comment type="similarity">
    <text evidence="2">Belongs to the binding-protein-dependent transport system permease family. FecCD subfamily.</text>
</comment>
<dbReference type="GO" id="GO:0022857">
    <property type="term" value="F:transmembrane transporter activity"/>
    <property type="evidence" value="ECO:0007669"/>
    <property type="project" value="InterPro"/>
</dbReference>
<dbReference type="GO" id="GO:0033214">
    <property type="term" value="P:siderophore-iron import into cell"/>
    <property type="evidence" value="ECO:0007669"/>
    <property type="project" value="TreeGrafter"/>
</dbReference>
<feature type="transmembrane region" description="Helical" evidence="12">
    <location>
        <begin position="101"/>
        <end position="118"/>
    </location>
</feature>